<gene>
    <name evidence="7" type="ordered locus">Tpen_1394</name>
</gene>
<comment type="catalytic activity">
    <reaction evidence="4">
        <text>ATP + H2O = ADP + phosphate + H(+)</text>
        <dbReference type="Rhea" id="RHEA:13065"/>
        <dbReference type="ChEBI" id="CHEBI:15377"/>
        <dbReference type="ChEBI" id="CHEBI:15378"/>
        <dbReference type="ChEBI" id="CHEBI:30616"/>
        <dbReference type="ChEBI" id="CHEBI:43474"/>
        <dbReference type="ChEBI" id="CHEBI:456216"/>
        <dbReference type="EC" id="5.6.2.4"/>
    </reaction>
</comment>
<proteinExistence type="inferred from homology"/>
<organism evidence="7 8">
    <name type="scientific">Thermofilum pendens (strain DSM 2475 / Hrk 5)</name>
    <dbReference type="NCBI Taxonomy" id="368408"/>
    <lineage>
        <taxon>Archaea</taxon>
        <taxon>Thermoproteota</taxon>
        <taxon>Thermoprotei</taxon>
        <taxon>Thermofilales</taxon>
        <taxon>Thermofilaceae</taxon>
        <taxon>Thermofilum</taxon>
    </lineage>
</organism>
<dbReference type="PANTHER" id="PTHR42957">
    <property type="entry name" value="HELICASE MJ1565-RELATED"/>
    <property type="match status" value="1"/>
</dbReference>
<evidence type="ECO:0000313" key="7">
    <source>
        <dbReference type="EMBL" id="ABL78791.1"/>
    </source>
</evidence>
<dbReference type="Pfam" id="PF01935">
    <property type="entry name" value="DUF87"/>
    <property type="match status" value="1"/>
</dbReference>
<comment type="similarity">
    <text evidence="1">Belongs to the HerA family.</text>
</comment>
<feature type="domain" description="Helicase HerA central" evidence="6">
    <location>
        <begin position="123"/>
        <end position="308"/>
    </location>
</feature>
<dbReference type="STRING" id="368408.Tpen_1394"/>
<feature type="compositionally biased region" description="Basic and acidic residues" evidence="5">
    <location>
        <begin position="549"/>
        <end position="559"/>
    </location>
</feature>
<evidence type="ECO:0000256" key="5">
    <source>
        <dbReference type="SAM" id="MobiDB-lite"/>
    </source>
</evidence>
<dbReference type="RefSeq" id="WP_011753056.1">
    <property type="nucleotide sequence ID" value="NC_008698.1"/>
</dbReference>
<protein>
    <recommendedName>
        <fullName evidence="6">Helicase HerA central domain-containing protein</fullName>
    </recommendedName>
</protein>
<evidence type="ECO:0000313" key="8">
    <source>
        <dbReference type="Proteomes" id="UP000000641"/>
    </source>
</evidence>
<comment type="catalytic activity">
    <reaction evidence="2">
        <text>Couples ATP hydrolysis with the unwinding of duplex DNA by translocating in the 3'-5' direction.</text>
        <dbReference type="EC" id="5.6.2.4"/>
    </reaction>
</comment>
<evidence type="ECO:0000259" key="6">
    <source>
        <dbReference type="Pfam" id="PF01935"/>
    </source>
</evidence>
<dbReference type="EnsemblBacteria" id="ABL78791">
    <property type="protein sequence ID" value="ABL78791"/>
    <property type="gene ID" value="Tpen_1394"/>
</dbReference>
<dbReference type="CDD" id="cd01127">
    <property type="entry name" value="TrwB_TraG_TraD_VirD4"/>
    <property type="match status" value="1"/>
</dbReference>
<dbReference type="InterPro" id="IPR002789">
    <property type="entry name" value="HerA_central"/>
</dbReference>
<dbReference type="KEGG" id="tpe:Tpen_1394"/>
<dbReference type="InterPro" id="IPR027417">
    <property type="entry name" value="P-loop_NTPase"/>
</dbReference>
<evidence type="ECO:0000256" key="1">
    <source>
        <dbReference type="ARBA" id="ARBA00007816"/>
    </source>
</evidence>
<evidence type="ECO:0000256" key="3">
    <source>
        <dbReference type="ARBA" id="ARBA00048954"/>
    </source>
</evidence>
<dbReference type="Proteomes" id="UP000000641">
    <property type="component" value="Chromosome"/>
</dbReference>
<evidence type="ECO:0000256" key="2">
    <source>
        <dbReference type="ARBA" id="ARBA00034617"/>
    </source>
</evidence>
<sequence length="559" mass="62096">MEVGRVVTVYGQSLLRFAVHEDKLGYLARPGAYVKVEASGGWSYAMVVSFNLLDELYRKSRIVEELEGYPEIRPSRNELVAMLVGYYDGKGFVRGVPELPRPGQKVYLADGEELARFVGSGDIAIGRLSQNPEVRYTLSLDMLCSRHFAVLAMTGAGKSNAVAVILGEILEKFPYSRVVVVDTHNEYVPLAEKFDRVRVLSPAGRIARLVEARYGVKPSPLEVPIWTLGLEEIAGLLRLDPTRATKQVMYLRGALQEVRRARYKYAGADDPIYFRAEELLGYLEGLQKSSRQRYDRSLDDLVLKLEMLLENSELRYVTRPRNSDRLYEGLGGEEPRRSVEAYMRVYGALLEPGVTLIALGGLASDAQVSTAATILKSLWRIITASVLAGKPQPTLLVVEEAHNYAPQGRWSPAREILEKIAKEGRKFGIGLGVVSQRPRELSQTLLAQCGTLIALRTANPRDQEYILGSMEDVMREMVEGLSGLVTGEALISGSAAPLPGIVRIDSFPERYGVNLGGKDIDWRAAWSTPQPKADLAEYVLGEPEEEEEERKTSTIDKFL</sequence>
<dbReference type="Gene3D" id="3.40.50.300">
    <property type="entry name" value="P-loop containing nucleotide triphosphate hydrolases"/>
    <property type="match status" value="2"/>
</dbReference>
<dbReference type="HOGENOM" id="CLU_023842_1_0_2"/>
<dbReference type="GeneID" id="4600677"/>
<keyword evidence="8" id="KW-1185">Reference proteome</keyword>
<dbReference type="OrthoDB" id="107033at2157"/>
<dbReference type="PANTHER" id="PTHR42957:SF1">
    <property type="entry name" value="HELICASE MJ1565-RELATED"/>
    <property type="match status" value="1"/>
</dbReference>
<feature type="region of interest" description="Disordered" evidence="5">
    <location>
        <begin position="540"/>
        <end position="559"/>
    </location>
</feature>
<dbReference type="InterPro" id="IPR008571">
    <property type="entry name" value="HerA-like"/>
</dbReference>
<evidence type="ECO:0000256" key="4">
    <source>
        <dbReference type="ARBA" id="ARBA00048988"/>
    </source>
</evidence>
<dbReference type="AlphaFoldDB" id="A1S011"/>
<accession>A1S011</accession>
<name>A1S011_THEPD</name>
<dbReference type="eggNOG" id="arCOG00280">
    <property type="taxonomic scope" value="Archaea"/>
</dbReference>
<dbReference type="EMBL" id="CP000505">
    <property type="protein sequence ID" value="ABL78791.1"/>
    <property type="molecule type" value="Genomic_DNA"/>
</dbReference>
<comment type="catalytic activity">
    <reaction evidence="3">
        <text>ATP + H2O = ADP + phosphate + H(+)</text>
        <dbReference type="Rhea" id="RHEA:13065"/>
        <dbReference type="ChEBI" id="CHEBI:15377"/>
        <dbReference type="ChEBI" id="CHEBI:15378"/>
        <dbReference type="ChEBI" id="CHEBI:30616"/>
        <dbReference type="ChEBI" id="CHEBI:43474"/>
        <dbReference type="ChEBI" id="CHEBI:456216"/>
        <dbReference type="EC" id="5.6.2.3"/>
    </reaction>
</comment>
<dbReference type="SUPFAM" id="SSF52540">
    <property type="entry name" value="P-loop containing nucleoside triphosphate hydrolases"/>
    <property type="match status" value="1"/>
</dbReference>
<reference evidence="8" key="1">
    <citation type="journal article" date="2008" name="J. Bacteriol.">
        <title>Genome sequence of Thermofilum pendens reveals an exceptional loss of biosynthetic pathways without genome reduction.</title>
        <authorList>
            <person name="Anderson I."/>
            <person name="Rodriguez J."/>
            <person name="Susanti D."/>
            <person name="Porat I."/>
            <person name="Reich C."/>
            <person name="Ulrich L.E."/>
            <person name="Elkins J.G."/>
            <person name="Mavromatis K."/>
            <person name="Lykidis A."/>
            <person name="Kim E."/>
            <person name="Thompson L.S."/>
            <person name="Nolan M."/>
            <person name="Land M."/>
            <person name="Copeland A."/>
            <person name="Lapidus A."/>
            <person name="Lucas S."/>
            <person name="Detter C."/>
            <person name="Zhulin I.B."/>
            <person name="Olsen G.J."/>
            <person name="Whitman W."/>
            <person name="Mukhopadhyay B."/>
            <person name="Bristow J."/>
            <person name="Kyrpides N."/>
        </authorList>
    </citation>
    <scope>NUCLEOTIDE SEQUENCE [LARGE SCALE GENOMIC DNA]</scope>
    <source>
        <strain evidence="8">DSM 2475 / Hrk 5</strain>
    </source>
</reference>
<dbReference type="GO" id="GO:0043139">
    <property type="term" value="F:5'-3' DNA helicase activity"/>
    <property type="evidence" value="ECO:0007669"/>
    <property type="project" value="UniProtKB-EC"/>
</dbReference>
<dbReference type="GO" id="GO:0043138">
    <property type="term" value="F:3'-5' DNA helicase activity"/>
    <property type="evidence" value="ECO:0007669"/>
    <property type="project" value="UniProtKB-EC"/>
</dbReference>